<dbReference type="SUPFAM" id="SSF46689">
    <property type="entry name" value="Homeodomain-like"/>
    <property type="match status" value="1"/>
</dbReference>
<feature type="non-terminal residue" evidence="2">
    <location>
        <position position="1"/>
    </location>
</feature>
<dbReference type="RefSeq" id="WP_306791112.1">
    <property type="nucleotide sequence ID" value="NZ_JAQLYE010000079.1"/>
</dbReference>
<name>A0AAP3VAP6_9FIRM</name>
<proteinExistence type="predicted"/>
<organism evidence="2 3">
    <name type="scientific">Agathobacter rectalis</name>
    <dbReference type="NCBI Taxonomy" id="39491"/>
    <lineage>
        <taxon>Bacteria</taxon>
        <taxon>Bacillati</taxon>
        <taxon>Bacillota</taxon>
        <taxon>Clostridia</taxon>
        <taxon>Lachnospirales</taxon>
        <taxon>Lachnospiraceae</taxon>
        <taxon>Agathobacter</taxon>
    </lineage>
</organism>
<reference evidence="2" key="1">
    <citation type="submission" date="2023-01" db="EMBL/GenBank/DDBJ databases">
        <title>Human gut microbiome strain richness.</title>
        <authorList>
            <person name="Chen-Liaw A."/>
        </authorList>
    </citation>
    <scope>NUCLEOTIDE SEQUENCE</scope>
    <source>
        <strain evidence="2">1001283st1_D2_1001283B150209_150212</strain>
    </source>
</reference>
<feature type="domain" description="DNA binding HTH" evidence="1">
    <location>
        <begin position="57"/>
        <end position="94"/>
    </location>
</feature>
<dbReference type="GO" id="GO:0043565">
    <property type="term" value="F:sequence-specific DNA binding"/>
    <property type="evidence" value="ECO:0007669"/>
    <property type="project" value="InterPro"/>
</dbReference>
<accession>A0AAP3VAP6</accession>
<evidence type="ECO:0000259" key="1">
    <source>
        <dbReference type="Pfam" id="PF02954"/>
    </source>
</evidence>
<comment type="caution">
    <text evidence="2">The sequence shown here is derived from an EMBL/GenBank/DDBJ whole genome shotgun (WGS) entry which is preliminary data.</text>
</comment>
<evidence type="ECO:0000313" key="2">
    <source>
        <dbReference type="EMBL" id="MDB8019481.1"/>
    </source>
</evidence>
<protein>
    <submittedName>
        <fullName evidence="2">Helix-turn-helix domain-containing protein</fullName>
    </submittedName>
</protein>
<dbReference type="InterPro" id="IPR009057">
    <property type="entry name" value="Homeodomain-like_sf"/>
</dbReference>
<dbReference type="EMBL" id="JAQLYE010000079">
    <property type="protein sequence ID" value="MDB8019481.1"/>
    <property type="molecule type" value="Genomic_DNA"/>
</dbReference>
<gene>
    <name evidence="2" type="ORF">PNE45_15885</name>
</gene>
<evidence type="ECO:0000313" key="3">
    <source>
        <dbReference type="Proteomes" id="UP001212823"/>
    </source>
</evidence>
<dbReference type="PRINTS" id="PR01590">
    <property type="entry name" value="HTHFIS"/>
</dbReference>
<dbReference type="AlphaFoldDB" id="A0AAP3VAP6"/>
<sequence length="98" mass="11514">LSYNWPNNLDQLQHVLKELVTITKTPYISCDTVEAILKQEPDYGRVFDDSVKFDGTLDEINYQIILQVLHEEHDNKEKTARRLGISRSTLWRILKNNN</sequence>
<dbReference type="Proteomes" id="UP001212823">
    <property type="component" value="Unassembled WGS sequence"/>
</dbReference>
<dbReference type="Pfam" id="PF02954">
    <property type="entry name" value="HTH_8"/>
    <property type="match status" value="1"/>
</dbReference>
<dbReference type="InterPro" id="IPR002197">
    <property type="entry name" value="HTH_Fis"/>
</dbReference>
<dbReference type="PANTHER" id="PTHR32071">
    <property type="entry name" value="TRANSCRIPTIONAL REGULATORY PROTEIN"/>
    <property type="match status" value="1"/>
</dbReference>
<dbReference type="Gene3D" id="1.10.10.60">
    <property type="entry name" value="Homeodomain-like"/>
    <property type="match status" value="1"/>
</dbReference>